<proteinExistence type="predicted"/>
<dbReference type="InterPro" id="IPR000863">
    <property type="entry name" value="Sulfotransferase_dom"/>
</dbReference>
<dbReference type="AlphaFoldDB" id="A0A381N6C8"/>
<feature type="non-terminal residue" evidence="3">
    <location>
        <position position="1"/>
    </location>
</feature>
<name>A0A381N6C8_9ZZZZ</name>
<reference evidence="3" key="1">
    <citation type="submission" date="2018-05" db="EMBL/GenBank/DDBJ databases">
        <authorList>
            <person name="Lanie J.A."/>
            <person name="Ng W.-L."/>
            <person name="Kazmierczak K.M."/>
            <person name="Andrzejewski T.M."/>
            <person name="Davidsen T.M."/>
            <person name="Wayne K.J."/>
            <person name="Tettelin H."/>
            <person name="Glass J.I."/>
            <person name="Rusch D."/>
            <person name="Podicherti R."/>
            <person name="Tsui H.-C.T."/>
            <person name="Winkler M.E."/>
        </authorList>
    </citation>
    <scope>NUCLEOTIDE SEQUENCE</scope>
</reference>
<dbReference type="GO" id="GO:0008476">
    <property type="term" value="F:protein-tyrosine sulfotransferase activity"/>
    <property type="evidence" value="ECO:0007669"/>
    <property type="project" value="InterPro"/>
</dbReference>
<protein>
    <recommendedName>
        <fullName evidence="2">Sulfotransferase domain-containing protein</fullName>
    </recommendedName>
</protein>
<evidence type="ECO:0000256" key="1">
    <source>
        <dbReference type="ARBA" id="ARBA00022679"/>
    </source>
</evidence>
<feature type="domain" description="Sulfotransferase" evidence="2">
    <location>
        <begin position="17"/>
        <end position="152"/>
    </location>
</feature>
<dbReference type="InterPro" id="IPR027417">
    <property type="entry name" value="P-loop_NTPase"/>
</dbReference>
<organism evidence="3">
    <name type="scientific">marine metagenome</name>
    <dbReference type="NCBI Taxonomy" id="408172"/>
    <lineage>
        <taxon>unclassified sequences</taxon>
        <taxon>metagenomes</taxon>
        <taxon>ecological metagenomes</taxon>
    </lineage>
</organism>
<dbReference type="GO" id="GO:0005794">
    <property type="term" value="C:Golgi apparatus"/>
    <property type="evidence" value="ECO:0007669"/>
    <property type="project" value="UniProtKB-ARBA"/>
</dbReference>
<dbReference type="EMBL" id="UINC01000156">
    <property type="protein sequence ID" value="SUZ50190.1"/>
    <property type="molecule type" value="Genomic_DNA"/>
</dbReference>
<evidence type="ECO:0000259" key="2">
    <source>
        <dbReference type="Pfam" id="PF00685"/>
    </source>
</evidence>
<dbReference type="SUPFAM" id="SSF52540">
    <property type="entry name" value="P-loop containing nucleoside triphosphate hydrolases"/>
    <property type="match status" value="1"/>
</dbReference>
<dbReference type="InterPro" id="IPR026634">
    <property type="entry name" value="TPST-like"/>
</dbReference>
<evidence type="ECO:0000313" key="3">
    <source>
        <dbReference type="EMBL" id="SUZ50190.1"/>
    </source>
</evidence>
<dbReference type="PANTHER" id="PTHR12788">
    <property type="entry name" value="PROTEIN-TYROSINE SULFOTRANSFERASE 2"/>
    <property type="match status" value="1"/>
</dbReference>
<gene>
    <name evidence="3" type="ORF">METZ01_LOCUS3044</name>
</gene>
<dbReference type="Pfam" id="PF00685">
    <property type="entry name" value="Sulfotransfer_1"/>
    <property type="match status" value="1"/>
</dbReference>
<dbReference type="PANTHER" id="PTHR12788:SF10">
    <property type="entry name" value="PROTEIN-TYROSINE SULFOTRANSFERASE"/>
    <property type="match status" value="1"/>
</dbReference>
<sequence length="186" mass="21704">WKDPRNTILLPLWLKLFPNAKILNIVRNGVDVASSLVTREKKRTRRLSNSNKRYGIARLYNRLDYFLVAKQYQADPVVSLNDDLGISDAFQIWADYVCHFQELIKQNEISVLTVQFEKLVSDAEDTLSEILRYLEIEIDYDQVGKVVHSINKSRGMAFLNNDSLVEFYHSVRNHPLMHSHGYHKIL</sequence>
<keyword evidence="1" id="KW-0808">Transferase</keyword>
<dbReference type="Gene3D" id="3.40.50.300">
    <property type="entry name" value="P-loop containing nucleotide triphosphate hydrolases"/>
    <property type="match status" value="1"/>
</dbReference>
<accession>A0A381N6C8</accession>